<feature type="transmembrane region" description="Helical" evidence="1">
    <location>
        <begin position="149"/>
        <end position="172"/>
    </location>
</feature>
<feature type="transmembrane region" description="Helical" evidence="1">
    <location>
        <begin position="184"/>
        <end position="209"/>
    </location>
</feature>
<keyword evidence="1" id="KW-1133">Transmembrane helix</keyword>
<keyword evidence="1" id="KW-0472">Membrane</keyword>
<evidence type="ECO:0000313" key="2">
    <source>
        <dbReference type="EMBL" id="MBT0652547.1"/>
    </source>
</evidence>
<evidence type="ECO:0000313" key="3">
    <source>
        <dbReference type="Proteomes" id="UP000756860"/>
    </source>
</evidence>
<keyword evidence="1" id="KW-0812">Transmembrane</keyword>
<protein>
    <submittedName>
        <fullName evidence="2">Uncharacterized protein</fullName>
    </submittedName>
</protein>
<gene>
    <name evidence="2" type="ORF">KI810_05730</name>
</gene>
<organism evidence="2 3">
    <name type="scientific">Geomobilimonas luticola</name>
    <dbReference type="NCBI Taxonomy" id="1114878"/>
    <lineage>
        <taxon>Bacteria</taxon>
        <taxon>Pseudomonadati</taxon>
        <taxon>Thermodesulfobacteriota</taxon>
        <taxon>Desulfuromonadia</taxon>
        <taxon>Geobacterales</taxon>
        <taxon>Geobacteraceae</taxon>
        <taxon>Geomobilimonas</taxon>
    </lineage>
</organism>
<dbReference type="EMBL" id="JAHCVK010000001">
    <property type="protein sequence ID" value="MBT0652547.1"/>
    <property type="molecule type" value="Genomic_DNA"/>
</dbReference>
<comment type="caution">
    <text evidence="2">The sequence shown here is derived from an EMBL/GenBank/DDBJ whole genome shotgun (WGS) entry which is preliminary data.</text>
</comment>
<keyword evidence="3" id="KW-1185">Reference proteome</keyword>
<reference evidence="2 3" key="1">
    <citation type="submission" date="2021-05" db="EMBL/GenBank/DDBJ databases">
        <title>The draft genome of Geobacter luticola JCM 17780.</title>
        <authorList>
            <person name="Xu Z."/>
            <person name="Masuda Y."/>
            <person name="Itoh H."/>
            <person name="Senoo K."/>
        </authorList>
    </citation>
    <scope>NUCLEOTIDE SEQUENCE [LARGE SCALE GENOMIC DNA]</scope>
    <source>
        <strain evidence="2 3">JCM 17780</strain>
    </source>
</reference>
<dbReference type="Proteomes" id="UP000756860">
    <property type="component" value="Unassembled WGS sequence"/>
</dbReference>
<feature type="transmembrane region" description="Helical" evidence="1">
    <location>
        <begin position="6"/>
        <end position="22"/>
    </location>
</feature>
<proteinExistence type="predicted"/>
<dbReference type="RefSeq" id="WP_214174485.1">
    <property type="nucleotide sequence ID" value="NZ_JAHCVK010000001.1"/>
</dbReference>
<name>A0ABS5SD48_9BACT</name>
<evidence type="ECO:0000256" key="1">
    <source>
        <dbReference type="SAM" id="Phobius"/>
    </source>
</evidence>
<sequence>MDRLYLASAIICICIIGFLRVNHYCKHLSDIKTFAIEFLDKLKTYLSSNGSDGGAYSWLTLKSNKMQNQLGSAGIMAAYKPPFANFQYTNYPIILNMLPELRNALSDSYALRRLADQYAATIQEVIIRHIGSIEEIEEFNRKKLKNPIIWFREGVQLLISSPLYAAFWLGVIKEPVIDRLTGNIIFKFISTFVTLVGFVGSIITIVIGWDQFALMANKFVAVQIPQLLK</sequence>
<accession>A0ABS5SD48</accession>